<dbReference type="SUPFAM" id="SSF55811">
    <property type="entry name" value="Nudix"/>
    <property type="match status" value="1"/>
</dbReference>
<dbReference type="GO" id="GO:0016787">
    <property type="term" value="F:hydrolase activity"/>
    <property type="evidence" value="ECO:0007669"/>
    <property type="project" value="UniProtKB-KW"/>
</dbReference>
<sequence>MTITLEETPGKDIGSAEYTRSIPRKRSAATVLFSDGDGRVLLCEPSYKAVWEAPGGAIEADESPRDGAAREVREELSLVVEPGRLVAVDYVPPVEGRTEGLIFVYDGGSLTPEQTDTIRLAEGELKSWAWCTVEQVHQRMRPMVARRIEAALGAITDGGLVELENGYPVGVKPAG</sequence>
<dbReference type="Gene3D" id="3.90.79.10">
    <property type="entry name" value="Nucleoside Triphosphate Pyrophosphohydrolase"/>
    <property type="match status" value="1"/>
</dbReference>
<reference evidence="5 6" key="1">
    <citation type="submission" date="2020-07" db="EMBL/GenBank/DDBJ databases">
        <title>Sequencing the genomes of 1000 actinobacteria strains.</title>
        <authorList>
            <person name="Klenk H.-P."/>
        </authorList>
    </citation>
    <scope>NUCLEOTIDE SEQUENCE [LARGE SCALE GENOMIC DNA]</scope>
    <source>
        <strain evidence="5 6">DSM 44121</strain>
    </source>
</reference>
<evidence type="ECO:0000256" key="2">
    <source>
        <dbReference type="ARBA" id="ARBA00022801"/>
    </source>
</evidence>
<dbReference type="EMBL" id="JACGWV010000001">
    <property type="protein sequence ID" value="MBA8806363.1"/>
    <property type="molecule type" value="Genomic_DNA"/>
</dbReference>
<dbReference type="Proteomes" id="UP000540568">
    <property type="component" value="Unassembled WGS sequence"/>
</dbReference>
<organism evidence="5 6">
    <name type="scientific">Promicromonospora sukumoe</name>
    <dbReference type="NCBI Taxonomy" id="88382"/>
    <lineage>
        <taxon>Bacteria</taxon>
        <taxon>Bacillati</taxon>
        <taxon>Actinomycetota</taxon>
        <taxon>Actinomycetes</taxon>
        <taxon>Micrococcales</taxon>
        <taxon>Promicromonosporaceae</taxon>
        <taxon>Promicromonospora</taxon>
    </lineage>
</organism>
<gene>
    <name evidence="5" type="ORF">FHX71_000305</name>
</gene>
<feature type="domain" description="Nudix hydrolase" evidence="4">
    <location>
        <begin position="23"/>
        <end position="156"/>
    </location>
</feature>
<dbReference type="Pfam" id="PF00293">
    <property type="entry name" value="NUDIX"/>
    <property type="match status" value="1"/>
</dbReference>
<evidence type="ECO:0000256" key="3">
    <source>
        <dbReference type="ARBA" id="ARBA00022842"/>
    </source>
</evidence>
<protein>
    <submittedName>
        <fullName evidence="5">8-oxo-dGTP pyrophosphatase MutT (NUDIX family)</fullName>
    </submittedName>
</protein>
<evidence type="ECO:0000259" key="4">
    <source>
        <dbReference type="PROSITE" id="PS51462"/>
    </source>
</evidence>
<dbReference type="AlphaFoldDB" id="A0A7W3J507"/>
<name>A0A7W3J507_9MICO</name>
<keyword evidence="6" id="KW-1185">Reference proteome</keyword>
<comment type="cofactor">
    <cofactor evidence="1">
        <name>Mg(2+)</name>
        <dbReference type="ChEBI" id="CHEBI:18420"/>
    </cofactor>
</comment>
<evidence type="ECO:0000313" key="6">
    <source>
        <dbReference type="Proteomes" id="UP000540568"/>
    </source>
</evidence>
<evidence type="ECO:0000313" key="5">
    <source>
        <dbReference type="EMBL" id="MBA8806363.1"/>
    </source>
</evidence>
<dbReference type="CDD" id="cd18876">
    <property type="entry name" value="NUDIX_Hydrolase"/>
    <property type="match status" value="1"/>
</dbReference>
<keyword evidence="3" id="KW-0460">Magnesium</keyword>
<dbReference type="RefSeq" id="WP_312876886.1">
    <property type="nucleotide sequence ID" value="NZ_BAAATF010000012.1"/>
</dbReference>
<comment type="caution">
    <text evidence="5">The sequence shown here is derived from an EMBL/GenBank/DDBJ whole genome shotgun (WGS) entry which is preliminary data.</text>
</comment>
<dbReference type="InterPro" id="IPR015797">
    <property type="entry name" value="NUDIX_hydrolase-like_dom_sf"/>
</dbReference>
<dbReference type="PROSITE" id="PS51462">
    <property type="entry name" value="NUDIX"/>
    <property type="match status" value="1"/>
</dbReference>
<dbReference type="PANTHER" id="PTHR43046:SF12">
    <property type="entry name" value="GDP-MANNOSE MANNOSYL HYDROLASE"/>
    <property type="match status" value="1"/>
</dbReference>
<accession>A0A7W3J507</accession>
<evidence type="ECO:0000256" key="1">
    <source>
        <dbReference type="ARBA" id="ARBA00001946"/>
    </source>
</evidence>
<keyword evidence="2" id="KW-0378">Hydrolase</keyword>
<dbReference type="InterPro" id="IPR000086">
    <property type="entry name" value="NUDIX_hydrolase_dom"/>
</dbReference>
<dbReference type="PANTHER" id="PTHR43046">
    <property type="entry name" value="GDP-MANNOSE MANNOSYL HYDROLASE"/>
    <property type="match status" value="1"/>
</dbReference>
<proteinExistence type="predicted"/>